<accession>A0A7G8PGA7</accession>
<protein>
    <submittedName>
        <fullName evidence="1">Uncharacterized protein</fullName>
    </submittedName>
</protein>
<reference evidence="1 2" key="1">
    <citation type="submission" date="2020-07" db="EMBL/GenBank/DDBJ databases">
        <title>Draft genome sequence of four isobutane-metabolizing strains capable of cometabolically degrading diverse ether contaminants.</title>
        <authorList>
            <person name="Chen W."/>
            <person name="Faulkner N."/>
            <person name="Smith C."/>
            <person name="Hyman M."/>
        </authorList>
    </citation>
    <scope>NUCLEOTIDE SEQUENCE [LARGE SCALE GENOMIC DNA]</scope>
    <source>
        <strain evidence="1 2">2A</strain>
    </source>
</reference>
<sequence>MTTMFTSTLGSFEWQALCGGFTPELGDIAAERGFFGLKPEGIYVYGTFRTADGDIHTPARRLPFGSDKGDAGVSGDMRLSMGRRLAVQTTKDSPDGQQHFDVAAMRASASGAGLLVDRTSDAVVYRASGDRDMLVEVSPSALHWREEDVLDLQGELVGSGLHWYLPGRDLGMYYTSQIYEVAGTIYGEKVTGFVPFDPVYMADGAALYAEKDILEGEQLCLTWYTWGTRWDDGTVEVGHTLSGHDQFGLCVATDADGLTVQTSNVEAEYEWAPNEYNVERVAFDIDGEPWEFVADPRGVQPDMGRIPNPQQEGLMRRVGDTRKPVHWSSWGEANIAYQPPRRRRFTTARSARR</sequence>
<gene>
    <name evidence="1" type="ORF">HZU40_03145</name>
</gene>
<dbReference type="AlphaFoldDB" id="A0A7G8PGA7"/>
<organism evidence="1 2">
    <name type="scientific">Mycolicibacterium fluoranthenivorans</name>
    <dbReference type="NCBI Taxonomy" id="258505"/>
    <lineage>
        <taxon>Bacteria</taxon>
        <taxon>Bacillati</taxon>
        <taxon>Actinomycetota</taxon>
        <taxon>Actinomycetes</taxon>
        <taxon>Mycobacteriales</taxon>
        <taxon>Mycobacteriaceae</taxon>
        <taxon>Mycolicibacterium</taxon>
    </lineage>
</organism>
<dbReference type="Proteomes" id="UP000515498">
    <property type="component" value="Chromosome"/>
</dbReference>
<dbReference type="KEGG" id="mflu:HZU40_03145"/>
<evidence type="ECO:0000313" key="2">
    <source>
        <dbReference type="Proteomes" id="UP000515498"/>
    </source>
</evidence>
<evidence type="ECO:0000313" key="1">
    <source>
        <dbReference type="EMBL" id="QNJ93373.1"/>
    </source>
</evidence>
<proteinExistence type="predicted"/>
<dbReference type="EMBL" id="CP059894">
    <property type="protein sequence ID" value="QNJ93373.1"/>
    <property type="molecule type" value="Genomic_DNA"/>
</dbReference>
<name>A0A7G8PGA7_9MYCO</name>
<dbReference type="RefSeq" id="WP_187097497.1">
    <property type="nucleotide sequence ID" value="NZ_CP059894.1"/>
</dbReference>